<feature type="compositionally biased region" description="Low complexity" evidence="7">
    <location>
        <begin position="285"/>
        <end position="310"/>
    </location>
</feature>
<feature type="compositionally biased region" description="Low complexity" evidence="7">
    <location>
        <begin position="173"/>
        <end position="190"/>
    </location>
</feature>
<dbReference type="Pfam" id="PF06119">
    <property type="entry name" value="NIDO"/>
    <property type="match status" value="1"/>
</dbReference>
<feature type="compositionally biased region" description="Low complexity" evidence="7">
    <location>
        <begin position="761"/>
        <end position="814"/>
    </location>
</feature>
<keyword evidence="3 8" id="KW-1133">Transmembrane helix</keyword>
<gene>
    <name evidence="15" type="primary">Muc4</name>
</gene>
<feature type="compositionally biased region" description="Polar residues" evidence="7">
    <location>
        <begin position="311"/>
        <end position="330"/>
    </location>
</feature>
<dbReference type="RefSeq" id="XP_023560526.1">
    <property type="nucleotide sequence ID" value="XM_023704758.1"/>
</dbReference>
<feature type="region of interest" description="Disordered" evidence="7">
    <location>
        <begin position="265"/>
        <end position="330"/>
    </location>
</feature>
<feature type="compositionally biased region" description="Low complexity" evidence="7">
    <location>
        <begin position="403"/>
        <end position="422"/>
    </location>
</feature>
<evidence type="ECO:0000259" key="13">
    <source>
        <dbReference type="PROSITE" id="PS51233"/>
    </source>
</evidence>
<feature type="transmembrane region" description="Helical" evidence="8">
    <location>
        <begin position="1874"/>
        <end position="1897"/>
    </location>
</feature>
<feature type="compositionally biased region" description="Polar residues" evidence="7">
    <location>
        <begin position="69"/>
        <end position="93"/>
    </location>
</feature>
<comment type="caution">
    <text evidence="6">Lacks conserved residue(s) required for the propagation of feature annotation.</text>
</comment>
<dbReference type="GO" id="GO:0005176">
    <property type="term" value="F:ErbB-2 class receptor binding"/>
    <property type="evidence" value="ECO:0007669"/>
    <property type="project" value="TreeGrafter"/>
</dbReference>
<keyword evidence="9" id="KW-0732">Signal</keyword>
<feature type="region of interest" description="Disordered" evidence="7">
    <location>
        <begin position="534"/>
        <end position="554"/>
    </location>
</feature>
<evidence type="ECO:0000313" key="14">
    <source>
        <dbReference type="Proteomes" id="UP000515203"/>
    </source>
</evidence>
<evidence type="ECO:0000256" key="6">
    <source>
        <dbReference type="PROSITE-ProRule" id="PRU00076"/>
    </source>
</evidence>
<dbReference type="OrthoDB" id="4405280at2759"/>
<evidence type="ECO:0000259" key="12">
    <source>
        <dbReference type="PROSITE" id="PS51220"/>
    </source>
</evidence>
<evidence type="ECO:0000256" key="5">
    <source>
        <dbReference type="ARBA" id="ARBA00023157"/>
    </source>
</evidence>
<feature type="domain" description="NIDO" evidence="12">
    <location>
        <begin position="913"/>
        <end position="1068"/>
    </location>
</feature>
<feature type="compositionally biased region" description="Polar residues" evidence="7">
    <location>
        <begin position="225"/>
        <end position="249"/>
    </location>
</feature>
<dbReference type="GO" id="GO:0007160">
    <property type="term" value="P:cell-matrix adhesion"/>
    <property type="evidence" value="ECO:0007669"/>
    <property type="project" value="InterPro"/>
</dbReference>
<dbReference type="InParanoid" id="A0A6P6DKN3"/>
<dbReference type="InterPro" id="IPR003886">
    <property type="entry name" value="NIDO_dom"/>
</dbReference>
<feature type="compositionally biased region" description="Low complexity" evidence="7">
    <location>
        <begin position="706"/>
        <end position="717"/>
    </location>
</feature>
<feature type="compositionally biased region" description="Polar residues" evidence="7">
    <location>
        <begin position="534"/>
        <end position="552"/>
    </location>
</feature>
<evidence type="ECO:0000259" key="11">
    <source>
        <dbReference type="PROSITE" id="PS50856"/>
    </source>
</evidence>
<dbReference type="Pfam" id="PF23263">
    <property type="entry name" value="C8-3_MUC4"/>
    <property type="match status" value="1"/>
</dbReference>
<dbReference type="InterPro" id="IPR051495">
    <property type="entry name" value="Epithelial_Barrier/Signaling"/>
</dbReference>
<keyword evidence="14" id="KW-1185">Reference proteome</keyword>
<protein>
    <submittedName>
        <fullName evidence="15">Mucin-4</fullName>
    </submittedName>
</protein>
<feature type="region of interest" description="Disordered" evidence="7">
    <location>
        <begin position="342"/>
        <end position="438"/>
    </location>
</feature>
<feature type="compositionally biased region" description="Low complexity" evidence="7">
    <location>
        <begin position="111"/>
        <end position="125"/>
    </location>
</feature>
<accession>A0A6P6DKN3</accession>
<dbReference type="SMART" id="SM00216">
    <property type="entry name" value="VWD"/>
    <property type="match status" value="1"/>
</dbReference>
<feature type="compositionally biased region" description="Polar residues" evidence="7">
    <location>
        <begin position="465"/>
        <end position="477"/>
    </location>
</feature>
<dbReference type="CTD" id="4585"/>
<comment type="subcellular location">
    <subcellularLocation>
        <location evidence="1">Membrane</location>
    </subcellularLocation>
</comment>
<feature type="signal peptide" evidence="9">
    <location>
        <begin position="1"/>
        <end position="23"/>
    </location>
</feature>
<dbReference type="SMART" id="SM00723">
    <property type="entry name" value="AMOP"/>
    <property type="match status" value="1"/>
</dbReference>
<sequence>MRAAPWAGDLWVLLSYLCCCLLANNTTATISQSLLTQGDTTAAGGNAPPLSSIHSTLPTASEVLPGISATGSSPGSTGHVSPPTTGSLIPVTSGTSVTTALNGLSAAPAFSTSSQDTSPSPQGQQAKGVETTRESQARSLTEVTSSVPPSSPSGNALIETISQEVSSPLQAATSSPSKVSSTHSTTSTVDTKTDTTLLYSILPFQNNSLPITTRVTPVSTGVSMTTVSGQSTAPSSSDFPQNQQSQSMEATRESPVCICTSVTTTTLSSSPRGSTLAVTLSQEPSSPGASTLSSVSSSTSSMTSVGVTGTAFTDSTPGNTRDTSLPKTRSLMSITSGLLVTAVSSGSPSTSAQDTASSPPNQPTLSTGITTEAQTIKSVDTTTTSSLPTRGTNSPRSALPGLSTSTPGSSSTSLTDSHTSQSPTELPMATNPDSTQGTTVTSVFIHNTFSPTVSDVSKTGRPTDLPTSTSLITSSQETSAISKMVQSTGTTRGPENISFRTTSLVSLVTDTLSTATVPPMSTPSGHISPVTNTSHILSPSGTTKTFLSTPVSDSHRTQRTVPILSSLTTEEPLVMGPTTQSDVASLSPSSVWSTRREVLTLSPSSVDHENQSTSVSPSASSDHNPLPNTFSVGTSTTSTHEYPKIVQTTQSTTNPRTSSTYMGSTSSHGGPVGSTSALSFLPINHSSSKTTLETSSPSKHSTLKPSTGFSSSGFTSTAKMDTNQTTPSFYTSISNSSFSQPASAPAGSSIWSSTPLLPGHTSALSVTSPSSPSTSSSGFSEKAGTSGVTTTSPSTVTSSLSSASQAPLASTPSTLQGSTLTPPLGPQLEPGDSLFPYGTRKGDQHFVKRTVDFTSWLFRIKIGFPLGSSLWDSFYFTDNGQIIFPESDNQMFSYPNPPTGGFTSWATVATVAPFWADADFSGSSGTIFYQEYETLYNEDNPLVRQVESRIKKFTNYWSYKAKWTLKVTWVNVSAYPVQQTSGTNTYQAILSTDGSRSYALFLYQSTGMQWDVAQQQGNPVLMGFSSGDGYFEDSPLMSRPLRERYRPDQFLDPKLGIRGLQIYRLHREVKPNFRLRCLQRLSSMQPRWTLSPIFCPCSWQQGRWDLRFQPMGTGRRSPHSQHLLCSFSSWRGGVCCSYGPWGEFREGWSVQSPELLDQELETQNWCCRWNDKPSFCAQYREQWPRVGCTTYRPPRPAWTFGDPHIFTLDGANFTFNGLGDFLLVRAQDSKSSFLLQGRTTQTGSAKATNFIAFAAQYQAHSLDPITVQFLLRPNDMVDVLHNNRTVTFEASWEDAKGMETFNATGVLLTRNGSLVSANFDGTVTMSVTAVSNILHASVSLSEGYQNRTEGLLGLWNNNPQDDFRMPNGSSVPHNSTEQTLFHYGMTWALNGTPLFGMRSDPLPSNFTPVFLSQLNISLASECEGNIQCMYDTMATGNASVGLHTKGLFREYQRMNATLSQFPPSISGCHVLEAYKGQPSQCQCTSSSAVTFRLPRPLTSFQLFENGTLLWTPKSPKPVTLEILAQDAETGLWSVLQPKTVACFCNESSQCLYNETRRVGNSSLEEASCKCNHDTFGRLCERFKEPCDEQCFPNVQCTPGKGCGACPPHMTGDGKHCTALCQNQSCPEDYCYNHGHCYVSQAQGCQPACTCPAAFTDARCFLAGNTFIPSIVRELPVRAIQLLLHEKDVDTTKEDVDASVAYRLEHLDVWAFLQNREVNRSPSAAALPTRHWTVISEFKYRPQGPVIHFLNHQLLEAVVSAFLPQTRGVKQGRSREARKNVNFQPISREDVTDYGPLLNMGNLSLYFKCNGYKGYRLTYNPEDGVTCVSPCKEGYCQNGGQCQHLPDGPRCSCLSSYIYTSWGERCEQLSLKLNAFFGILFGSLCALLLLGVIVWVALRLWGPSRPRFSYPLPSEN</sequence>
<feature type="region of interest" description="Disordered" evidence="7">
    <location>
        <begin position="453"/>
        <end position="477"/>
    </location>
</feature>
<feature type="region of interest" description="Disordered" evidence="7">
    <location>
        <begin position="761"/>
        <end position="835"/>
    </location>
</feature>
<keyword evidence="4 8" id="KW-0472">Membrane</keyword>
<evidence type="ECO:0000256" key="2">
    <source>
        <dbReference type="ARBA" id="ARBA00022692"/>
    </source>
</evidence>
<feature type="domain" description="EGF-like" evidence="10">
    <location>
        <begin position="1827"/>
        <end position="1866"/>
    </location>
</feature>
<dbReference type="GO" id="GO:0016020">
    <property type="term" value="C:membrane"/>
    <property type="evidence" value="ECO:0007669"/>
    <property type="project" value="UniProtKB-SubCell"/>
</dbReference>
<dbReference type="CDD" id="cd00054">
    <property type="entry name" value="EGF_CA"/>
    <property type="match status" value="1"/>
</dbReference>
<dbReference type="GeneID" id="101565864"/>
<evidence type="ECO:0000256" key="1">
    <source>
        <dbReference type="ARBA" id="ARBA00004370"/>
    </source>
</evidence>
<dbReference type="InterPro" id="IPR000742">
    <property type="entry name" value="EGF"/>
</dbReference>
<keyword evidence="6" id="KW-0245">EGF-like domain</keyword>
<evidence type="ECO:0000256" key="4">
    <source>
        <dbReference type="ARBA" id="ARBA00023136"/>
    </source>
</evidence>
<dbReference type="PROSITE" id="PS50856">
    <property type="entry name" value="AMOP"/>
    <property type="match status" value="1"/>
</dbReference>
<evidence type="ECO:0000256" key="9">
    <source>
        <dbReference type="SAM" id="SignalP"/>
    </source>
</evidence>
<dbReference type="Gene3D" id="2.10.25.10">
    <property type="entry name" value="Laminin"/>
    <property type="match status" value="1"/>
</dbReference>
<name>A0A6P6DKN3_OCTDE</name>
<feature type="region of interest" description="Disordered" evidence="7">
    <location>
        <begin position="108"/>
        <end position="190"/>
    </location>
</feature>
<dbReference type="InterPro" id="IPR001846">
    <property type="entry name" value="VWF_type-D"/>
</dbReference>
<feature type="domain" description="AMOP" evidence="11">
    <location>
        <begin position="1069"/>
        <end position="1183"/>
    </location>
</feature>
<dbReference type="PANTHER" id="PTHR13802">
    <property type="entry name" value="MUCIN 4-RELATED"/>
    <property type="match status" value="1"/>
</dbReference>
<feature type="compositionally biased region" description="Polar residues" evidence="7">
    <location>
        <begin position="272"/>
        <end position="284"/>
    </location>
</feature>
<evidence type="ECO:0000256" key="3">
    <source>
        <dbReference type="ARBA" id="ARBA00022989"/>
    </source>
</evidence>
<evidence type="ECO:0000256" key="7">
    <source>
        <dbReference type="SAM" id="MobiDB-lite"/>
    </source>
</evidence>
<evidence type="ECO:0000259" key="10">
    <source>
        <dbReference type="PROSITE" id="PS50026"/>
    </source>
</evidence>
<feature type="compositionally biased region" description="Polar residues" evidence="7">
    <location>
        <begin position="342"/>
        <end position="377"/>
    </location>
</feature>
<feature type="compositionally biased region" description="Low complexity" evidence="7">
    <location>
        <begin position="378"/>
        <end position="392"/>
    </location>
</feature>
<reference evidence="15" key="1">
    <citation type="submission" date="2025-08" db="UniProtKB">
        <authorList>
            <consortium name="RefSeq"/>
        </authorList>
    </citation>
    <scope>IDENTIFICATION</scope>
</reference>
<dbReference type="SMART" id="SM00539">
    <property type="entry name" value="NIDO"/>
    <property type="match status" value="1"/>
</dbReference>
<dbReference type="PROSITE" id="PS50026">
    <property type="entry name" value="EGF_3"/>
    <property type="match status" value="1"/>
</dbReference>
<feature type="region of interest" description="Disordered" evidence="7">
    <location>
        <begin position="602"/>
        <end position="720"/>
    </location>
</feature>
<dbReference type="PROSITE" id="PS51233">
    <property type="entry name" value="VWFD"/>
    <property type="match status" value="1"/>
</dbReference>
<dbReference type="PANTHER" id="PTHR13802:SF52">
    <property type="entry name" value="MUCIN-4"/>
    <property type="match status" value="1"/>
</dbReference>
<dbReference type="InterPro" id="IPR056619">
    <property type="entry name" value="C8-3_MUC4"/>
</dbReference>
<feature type="region of interest" description="Disordered" evidence="7">
    <location>
        <begin position="225"/>
        <end position="251"/>
    </location>
</feature>
<dbReference type="PROSITE" id="PS51220">
    <property type="entry name" value="NIDO"/>
    <property type="match status" value="1"/>
</dbReference>
<proteinExistence type="predicted"/>
<feature type="region of interest" description="Disordered" evidence="7">
    <location>
        <begin position="63"/>
        <end position="93"/>
    </location>
</feature>
<keyword evidence="5" id="KW-1015">Disulfide bond</keyword>
<feature type="domain" description="VWFD" evidence="13">
    <location>
        <begin position="1195"/>
        <end position="1395"/>
    </location>
</feature>
<evidence type="ECO:0000313" key="15">
    <source>
        <dbReference type="RefSeq" id="XP_023560526.1"/>
    </source>
</evidence>
<feature type="chain" id="PRO_5027612121" evidence="9">
    <location>
        <begin position="24"/>
        <end position="1915"/>
    </location>
</feature>
<feature type="compositionally biased region" description="Polar residues" evidence="7">
    <location>
        <begin position="160"/>
        <end position="172"/>
    </location>
</feature>
<dbReference type="Proteomes" id="UP000515203">
    <property type="component" value="Unplaced"/>
</dbReference>
<keyword evidence="2 8" id="KW-0812">Transmembrane</keyword>
<dbReference type="InterPro" id="IPR005533">
    <property type="entry name" value="AMOP_dom"/>
</dbReference>
<organism evidence="14 15">
    <name type="scientific">Octodon degus</name>
    <name type="common">Degu</name>
    <name type="synonym">Sciurus degus</name>
    <dbReference type="NCBI Taxonomy" id="10160"/>
    <lineage>
        <taxon>Eukaryota</taxon>
        <taxon>Metazoa</taxon>
        <taxon>Chordata</taxon>
        <taxon>Craniata</taxon>
        <taxon>Vertebrata</taxon>
        <taxon>Euteleostomi</taxon>
        <taxon>Mammalia</taxon>
        <taxon>Eutheria</taxon>
        <taxon>Euarchontoglires</taxon>
        <taxon>Glires</taxon>
        <taxon>Rodentia</taxon>
        <taxon>Hystricomorpha</taxon>
        <taxon>Octodontidae</taxon>
        <taxon>Octodon</taxon>
    </lineage>
</organism>
<dbReference type="SMART" id="SM00181">
    <property type="entry name" value="EGF"/>
    <property type="match status" value="4"/>
</dbReference>
<feature type="compositionally biased region" description="Polar residues" evidence="7">
    <location>
        <begin position="602"/>
        <end position="705"/>
    </location>
</feature>
<dbReference type="Pfam" id="PF00094">
    <property type="entry name" value="VWD"/>
    <property type="match status" value="1"/>
</dbReference>
<evidence type="ECO:0000256" key="8">
    <source>
        <dbReference type="SAM" id="Phobius"/>
    </source>
</evidence>